<gene>
    <name evidence="3" type="ORF">GCM10009663_38990</name>
</gene>
<dbReference type="Proteomes" id="UP001499987">
    <property type="component" value="Unassembled WGS sequence"/>
</dbReference>
<keyword evidence="4" id="KW-1185">Reference proteome</keyword>
<dbReference type="SUPFAM" id="SSF48150">
    <property type="entry name" value="DNA-glycosylase"/>
    <property type="match status" value="1"/>
</dbReference>
<organism evidence="3 4">
    <name type="scientific">Kitasatospora arboriphila</name>
    <dbReference type="NCBI Taxonomy" id="258052"/>
    <lineage>
        <taxon>Bacteria</taxon>
        <taxon>Bacillati</taxon>
        <taxon>Actinomycetota</taxon>
        <taxon>Actinomycetes</taxon>
        <taxon>Kitasatosporales</taxon>
        <taxon>Streptomycetaceae</taxon>
        <taxon>Kitasatospora</taxon>
    </lineage>
</organism>
<evidence type="ECO:0000313" key="3">
    <source>
        <dbReference type="EMBL" id="GAA1091379.1"/>
    </source>
</evidence>
<evidence type="ECO:0000256" key="2">
    <source>
        <dbReference type="ARBA" id="ARBA00023204"/>
    </source>
</evidence>
<protein>
    <submittedName>
        <fullName evidence="3">3-methyladenine DNA glycosylase</fullName>
    </submittedName>
</protein>
<dbReference type="InterPro" id="IPR011257">
    <property type="entry name" value="DNA_glycosylase"/>
</dbReference>
<evidence type="ECO:0000256" key="1">
    <source>
        <dbReference type="ARBA" id="ARBA00022763"/>
    </source>
</evidence>
<dbReference type="Gene3D" id="1.10.340.30">
    <property type="entry name" value="Hypothetical protein, domain 2"/>
    <property type="match status" value="1"/>
</dbReference>
<keyword evidence="1" id="KW-0227">DNA damage</keyword>
<dbReference type="PANTHER" id="PTHR43003">
    <property type="entry name" value="DNA-3-METHYLADENINE GLYCOSYLASE"/>
    <property type="match status" value="1"/>
</dbReference>
<proteinExistence type="predicted"/>
<sequence>MVDGAARSRTWCPPYPLDLPAVVAPLRRGAGDPTILVQAGTVWRASRTPAGLGTLRIAARPAEGAVAATAWGPGADWLLEQLPAMLGANDRPDGLVLPPGKLRDVQRRNPGLRLGASGLVMDSLVPSVLEQKVTVTEAHRAWRYLLRRHGTPAPGPGTELGLVVPPSAREWALVPSWSWHRAGVDAKRTETILRAVRLAPRLEEASAMAGTEAAARLMHVPGIGPWTAAETLQRCNGDPDAVSVGDLHLPNTVVWALAGKARGTDEEMLELLAPYAGHRHRVCRLIRTLGVRAPRFGPRLAPNDHRRR</sequence>
<evidence type="ECO:0000313" key="4">
    <source>
        <dbReference type="Proteomes" id="UP001499987"/>
    </source>
</evidence>
<reference evidence="4" key="1">
    <citation type="journal article" date="2019" name="Int. J. Syst. Evol. Microbiol.">
        <title>The Global Catalogue of Microorganisms (GCM) 10K type strain sequencing project: providing services to taxonomists for standard genome sequencing and annotation.</title>
        <authorList>
            <consortium name="The Broad Institute Genomics Platform"/>
            <consortium name="The Broad Institute Genome Sequencing Center for Infectious Disease"/>
            <person name="Wu L."/>
            <person name="Ma J."/>
        </authorList>
    </citation>
    <scope>NUCLEOTIDE SEQUENCE [LARGE SCALE GENOMIC DNA]</scope>
    <source>
        <strain evidence="4">JCM 13002</strain>
    </source>
</reference>
<dbReference type="PANTHER" id="PTHR43003:SF6">
    <property type="entry name" value="DNA GLYCOSYLASE"/>
    <property type="match status" value="1"/>
</dbReference>
<name>A0ABP4E4U4_9ACTN</name>
<dbReference type="EMBL" id="BAAALD010000036">
    <property type="protein sequence ID" value="GAA1091379.1"/>
    <property type="molecule type" value="Genomic_DNA"/>
</dbReference>
<dbReference type="InterPro" id="IPR051912">
    <property type="entry name" value="Alkylbase_DNA_Glycosylase/TA"/>
</dbReference>
<comment type="caution">
    <text evidence="3">The sequence shown here is derived from an EMBL/GenBank/DDBJ whole genome shotgun (WGS) entry which is preliminary data.</text>
</comment>
<keyword evidence="2" id="KW-0234">DNA repair</keyword>
<accession>A0ABP4E4U4</accession>